<evidence type="ECO:0000313" key="2">
    <source>
        <dbReference type="Proteomes" id="UP000186817"/>
    </source>
</evidence>
<accession>A0A1Q9ERX5</accession>
<dbReference type="CDD" id="cd09272">
    <property type="entry name" value="RNase_HI_RT_Ty1"/>
    <property type="match status" value="1"/>
</dbReference>
<keyword evidence="2" id="KW-1185">Reference proteome</keyword>
<comment type="caution">
    <text evidence="1">The sequence shown here is derived from an EMBL/GenBank/DDBJ whole genome shotgun (WGS) entry which is preliminary data.</text>
</comment>
<evidence type="ECO:0000313" key="1">
    <source>
        <dbReference type="EMBL" id="OLQ10164.1"/>
    </source>
</evidence>
<dbReference type="AlphaFoldDB" id="A0A1Q9ERX5"/>
<dbReference type="OrthoDB" id="434119at2759"/>
<organism evidence="1 2">
    <name type="scientific">Symbiodinium microadriaticum</name>
    <name type="common">Dinoflagellate</name>
    <name type="synonym">Zooxanthella microadriatica</name>
    <dbReference type="NCBI Taxonomy" id="2951"/>
    <lineage>
        <taxon>Eukaryota</taxon>
        <taxon>Sar</taxon>
        <taxon>Alveolata</taxon>
        <taxon>Dinophyceae</taxon>
        <taxon>Suessiales</taxon>
        <taxon>Symbiodiniaceae</taxon>
        <taxon>Symbiodinium</taxon>
    </lineage>
</organism>
<name>A0A1Q9ERX5_SYMMI</name>
<dbReference type="EMBL" id="LSRX01000082">
    <property type="protein sequence ID" value="OLQ10164.1"/>
    <property type="molecule type" value="Genomic_DNA"/>
</dbReference>
<proteinExistence type="predicted"/>
<reference evidence="1 2" key="1">
    <citation type="submission" date="2016-02" db="EMBL/GenBank/DDBJ databases">
        <title>Genome analysis of coral dinoflagellate symbionts highlights evolutionary adaptations to a symbiotic lifestyle.</title>
        <authorList>
            <person name="Aranda M."/>
            <person name="Li Y."/>
            <person name="Liew Y.J."/>
            <person name="Baumgarten S."/>
            <person name="Simakov O."/>
            <person name="Wilson M."/>
            <person name="Piel J."/>
            <person name="Ashoor H."/>
            <person name="Bougouffa S."/>
            <person name="Bajic V.B."/>
            <person name="Ryu T."/>
            <person name="Ravasi T."/>
            <person name="Bayer T."/>
            <person name="Micklem G."/>
            <person name="Kim H."/>
            <person name="Bhak J."/>
            <person name="Lajeunesse T.C."/>
            <person name="Voolstra C.R."/>
        </authorList>
    </citation>
    <scope>NUCLEOTIDE SEQUENCE [LARGE SCALE GENOMIC DNA]</scope>
    <source>
        <strain evidence="1 2">CCMP2467</strain>
    </source>
</reference>
<dbReference type="Proteomes" id="UP000186817">
    <property type="component" value="Unassembled WGS sequence"/>
</dbReference>
<sequence length="208" mass="22983">MPVARRASKQPVLTLSVVEAELYEGCSAVQWGLGVSTLLSELDLHPVMHLRIDNAAPQGLASEAPASWKTRHLWIRARFVRQEVAAQRLVISHMCGSWQMADLGTKAFDLPKFKALLDLWQVIPCTPNGSQCSFEGFEGKSVYTYVYGNDDLAGYQRADIYGFIAKFSRCMDYEFRCGSANTSGAFDDTSQSAVWLAHSTSRCTGTSI</sequence>
<protein>
    <submittedName>
        <fullName evidence="1">Uncharacterized protein</fullName>
    </submittedName>
</protein>
<gene>
    <name evidence="1" type="ORF">AK812_SmicGene6108</name>
</gene>